<dbReference type="SUPFAM" id="SSF49562">
    <property type="entry name" value="C2 domain (Calcium/lipid-binding domain, CaLB)"/>
    <property type="match status" value="1"/>
</dbReference>
<evidence type="ECO:0000256" key="3">
    <source>
        <dbReference type="ARBA" id="ARBA00004240"/>
    </source>
</evidence>
<dbReference type="PRINTS" id="PR00390">
    <property type="entry name" value="PHPHLIPASEC"/>
</dbReference>
<dbReference type="PROSITE" id="PS50004">
    <property type="entry name" value="C2"/>
    <property type="match status" value="1"/>
</dbReference>
<feature type="domain" description="PI-PLC Y-box" evidence="18">
    <location>
        <begin position="254"/>
        <end position="370"/>
    </location>
</feature>
<dbReference type="CDD" id="cd00275">
    <property type="entry name" value="C2_PLC_like"/>
    <property type="match status" value="1"/>
</dbReference>
<dbReference type="GO" id="GO:0005783">
    <property type="term" value="C:endoplasmic reticulum"/>
    <property type="evidence" value="ECO:0007669"/>
    <property type="project" value="UniProtKB-SubCell"/>
</dbReference>
<accession>A0A673LUI4</accession>
<evidence type="ECO:0000256" key="4">
    <source>
        <dbReference type="ARBA" id="ARBA00004496"/>
    </source>
</evidence>
<dbReference type="SMART" id="SM00149">
    <property type="entry name" value="PLCYc"/>
    <property type="match status" value="1"/>
</dbReference>
<evidence type="ECO:0000256" key="15">
    <source>
        <dbReference type="ARBA" id="ARBA00023242"/>
    </source>
</evidence>
<dbReference type="PANTHER" id="PTHR10336">
    <property type="entry name" value="PHOSPHOINOSITIDE-SPECIFIC PHOSPHOLIPASE C FAMILY PROTEIN"/>
    <property type="match status" value="1"/>
</dbReference>
<dbReference type="InterPro" id="IPR000909">
    <property type="entry name" value="PLipase_C_PInositol-sp_X_dom"/>
</dbReference>
<reference evidence="19" key="2">
    <citation type="submission" date="2025-09" db="UniProtKB">
        <authorList>
            <consortium name="Ensembl"/>
        </authorList>
    </citation>
    <scope>IDENTIFICATION</scope>
</reference>
<keyword evidence="7" id="KW-0677">Repeat</keyword>
<comment type="catalytic activity">
    <reaction evidence="16">
        <text>a 1,2-diacyl-sn-glycero-3-phospho-(1D-myo-inositol-4,5-bisphosphate) + H2O = 1D-myo-inositol 1,4,5-trisphosphate + a 1,2-diacyl-sn-glycerol + H(+)</text>
        <dbReference type="Rhea" id="RHEA:33179"/>
        <dbReference type="ChEBI" id="CHEBI:15377"/>
        <dbReference type="ChEBI" id="CHEBI:15378"/>
        <dbReference type="ChEBI" id="CHEBI:17815"/>
        <dbReference type="ChEBI" id="CHEBI:58456"/>
        <dbReference type="ChEBI" id="CHEBI:203600"/>
        <dbReference type="EC" id="3.1.4.11"/>
    </reaction>
</comment>
<keyword evidence="20" id="KW-1185">Reference proteome</keyword>
<evidence type="ECO:0000256" key="1">
    <source>
        <dbReference type="ARBA" id="ARBA00004123"/>
    </source>
</evidence>
<organism evidence="19 20">
    <name type="scientific">Sinocyclocheilus rhinocerous</name>
    <dbReference type="NCBI Taxonomy" id="307959"/>
    <lineage>
        <taxon>Eukaryota</taxon>
        <taxon>Metazoa</taxon>
        <taxon>Chordata</taxon>
        <taxon>Craniata</taxon>
        <taxon>Vertebrata</taxon>
        <taxon>Euteleostomi</taxon>
        <taxon>Actinopterygii</taxon>
        <taxon>Neopterygii</taxon>
        <taxon>Teleostei</taxon>
        <taxon>Ostariophysi</taxon>
        <taxon>Cypriniformes</taxon>
        <taxon>Cyprinidae</taxon>
        <taxon>Cyprininae</taxon>
        <taxon>Sinocyclocheilus</taxon>
    </lineage>
</organism>
<keyword evidence="9" id="KW-0256">Endoplasmic reticulum</keyword>
<dbReference type="InterPro" id="IPR017946">
    <property type="entry name" value="PLC-like_Pdiesterase_TIM-brl"/>
</dbReference>
<evidence type="ECO:0000259" key="18">
    <source>
        <dbReference type="PROSITE" id="PS50008"/>
    </source>
</evidence>
<dbReference type="GO" id="GO:0046872">
    <property type="term" value="F:metal ion binding"/>
    <property type="evidence" value="ECO:0007669"/>
    <property type="project" value="UniProtKB-KW"/>
</dbReference>
<dbReference type="InterPro" id="IPR001711">
    <property type="entry name" value="PLipase_C_Pinositol-sp_Y"/>
</dbReference>
<dbReference type="SUPFAM" id="SSF47473">
    <property type="entry name" value="EF-hand"/>
    <property type="match status" value="1"/>
</dbReference>
<keyword evidence="13" id="KW-0472">Membrane</keyword>
<dbReference type="Gene3D" id="3.20.20.190">
    <property type="entry name" value="Phosphatidylinositol (PI) phosphodiesterase"/>
    <property type="match status" value="1"/>
</dbReference>
<dbReference type="SMART" id="SM00148">
    <property type="entry name" value="PLCXc"/>
    <property type="match status" value="1"/>
</dbReference>
<dbReference type="Gene3D" id="2.60.40.150">
    <property type="entry name" value="C2 domain"/>
    <property type="match status" value="1"/>
</dbReference>
<dbReference type="FunFam" id="1.10.238.10:FF:000005">
    <property type="entry name" value="Phosphoinositide phospholipase C"/>
    <property type="match status" value="1"/>
</dbReference>
<dbReference type="SMART" id="SM00239">
    <property type="entry name" value="C2"/>
    <property type="match status" value="1"/>
</dbReference>
<keyword evidence="6" id="KW-0479">Metal-binding</keyword>
<dbReference type="PANTHER" id="PTHR10336:SF31">
    <property type="entry name" value="1-PHOSPHATIDYLINOSITOL 4,5-BISPHOSPHATE PHOSPHODIESTERASE DELTA-4"/>
    <property type="match status" value="1"/>
</dbReference>
<evidence type="ECO:0000256" key="5">
    <source>
        <dbReference type="ARBA" id="ARBA00022490"/>
    </source>
</evidence>
<dbReference type="InterPro" id="IPR001192">
    <property type="entry name" value="PI-PLC_fam"/>
</dbReference>
<evidence type="ECO:0000256" key="8">
    <source>
        <dbReference type="ARBA" id="ARBA00022801"/>
    </source>
</evidence>
<evidence type="ECO:0000313" key="19">
    <source>
        <dbReference type="Ensembl" id="ENSSRHP00000081262.1"/>
    </source>
</evidence>
<keyword evidence="5" id="KW-0963">Cytoplasm</keyword>
<evidence type="ECO:0000256" key="11">
    <source>
        <dbReference type="ARBA" id="ARBA00022963"/>
    </source>
</evidence>
<dbReference type="InterPro" id="IPR018247">
    <property type="entry name" value="EF_Hand_1_Ca_BS"/>
</dbReference>
<evidence type="ECO:0000313" key="20">
    <source>
        <dbReference type="Proteomes" id="UP000472270"/>
    </source>
</evidence>
<dbReference type="PROSITE" id="PS50008">
    <property type="entry name" value="PIPLC_Y_DOMAIN"/>
    <property type="match status" value="1"/>
</dbReference>
<dbReference type="Proteomes" id="UP000472270">
    <property type="component" value="Unassembled WGS sequence"/>
</dbReference>
<dbReference type="Ensembl" id="ENSSRHT00000083462.1">
    <property type="protein sequence ID" value="ENSSRHP00000081262.1"/>
    <property type="gene ID" value="ENSSRHG00000039915.1"/>
</dbReference>
<dbReference type="Pfam" id="PF00387">
    <property type="entry name" value="PI-PLC-Y"/>
    <property type="match status" value="1"/>
</dbReference>
<feature type="domain" description="C2" evidence="17">
    <location>
        <begin position="370"/>
        <end position="497"/>
    </location>
</feature>
<dbReference type="SUPFAM" id="SSF51695">
    <property type="entry name" value="PLC-like phosphodiesterases"/>
    <property type="match status" value="1"/>
</dbReference>
<evidence type="ECO:0000256" key="6">
    <source>
        <dbReference type="ARBA" id="ARBA00022723"/>
    </source>
</evidence>
<evidence type="ECO:0000256" key="16">
    <source>
        <dbReference type="RuleBase" id="RU361133"/>
    </source>
</evidence>
<dbReference type="InterPro" id="IPR015359">
    <property type="entry name" value="PLC_EF-hand-like"/>
</dbReference>
<dbReference type="Pfam" id="PF00388">
    <property type="entry name" value="PI-PLC-X"/>
    <property type="match status" value="1"/>
</dbReference>
<dbReference type="Gene3D" id="1.10.238.10">
    <property type="entry name" value="EF-hand"/>
    <property type="match status" value="2"/>
</dbReference>
<evidence type="ECO:0000259" key="17">
    <source>
        <dbReference type="PROSITE" id="PS50004"/>
    </source>
</evidence>
<evidence type="ECO:0000256" key="2">
    <source>
        <dbReference type="ARBA" id="ARBA00004170"/>
    </source>
</evidence>
<keyword evidence="10" id="KW-0106">Calcium</keyword>
<sequence>MADKSQSGTLEDDEFVLFYKMLTQREDVLRVFQEYSGDGQKLTLQDLKDFLREEQLHEDGVQQYALKLIERYEPSDTAKMLQAMTFDGFLMYLSSSEGSISNPTMVDLYQDMTRPLCHYFISSSHNTYLLEDQIRGHSSVEGYIRALKRGCRCVEVDCWDGPNGEPIVYHGHTFTSKIFFKDVVTVLGNYAFKASQYPVILSIENHCSVEQQKVMAQHLTQILGDKLLKSPLDGKIPIGLPSPEKSKQHLSKELSDCVVYCKSVHFSSFKHSQIHSKFYEISSFTESKARKHIREAGAEFVLHNARQLSRVYPSGLRTDSSNFNPQDMWNTGCQIVALNFQTAGVEMDLNDGLFSQNGHCGYVLKPTFMRNTDERFDPENPQNRDGYKPLSLSVISGQQLPKVNIKEGSIIDPLVRVEIHGVPLDQANTINISYLFVSAGFNPVWYDTLQFTIHVPELALVRFVVEDYDKTSKNDFVGQFTLPFTCIQPGTDIHVRGCILTSNSKEKIEN</sequence>
<gene>
    <name evidence="19" type="primary">LOC107739328</name>
</gene>
<dbReference type="PROSITE" id="PS00018">
    <property type="entry name" value="EF_HAND_1"/>
    <property type="match status" value="1"/>
</dbReference>
<dbReference type="GO" id="GO:0016042">
    <property type="term" value="P:lipid catabolic process"/>
    <property type="evidence" value="ECO:0007669"/>
    <property type="project" value="UniProtKB-KW"/>
</dbReference>
<keyword evidence="15" id="KW-0539">Nucleus</keyword>
<dbReference type="InterPro" id="IPR011992">
    <property type="entry name" value="EF-hand-dom_pair"/>
</dbReference>
<keyword evidence="14" id="KW-0807">Transducer</keyword>
<evidence type="ECO:0000256" key="14">
    <source>
        <dbReference type="ARBA" id="ARBA00023224"/>
    </source>
</evidence>
<dbReference type="GO" id="GO:0004435">
    <property type="term" value="F:phosphatidylinositol-4,5-bisphosphate phospholipase C activity"/>
    <property type="evidence" value="ECO:0007669"/>
    <property type="project" value="UniProtKB-EC"/>
</dbReference>
<dbReference type="Pfam" id="PF09279">
    <property type="entry name" value="EF-hand_like"/>
    <property type="match status" value="1"/>
</dbReference>
<name>A0A673LUI4_9TELE</name>
<dbReference type="GO" id="GO:0005886">
    <property type="term" value="C:plasma membrane"/>
    <property type="evidence" value="ECO:0007669"/>
    <property type="project" value="TreeGrafter"/>
</dbReference>
<comment type="subcellular location">
    <subcellularLocation>
        <location evidence="4">Cytoplasm</location>
    </subcellularLocation>
    <subcellularLocation>
        <location evidence="3">Endoplasmic reticulum</location>
    </subcellularLocation>
    <subcellularLocation>
        <location evidence="2">Membrane</location>
        <topology evidence="2">Peripheral membrane protein</topology>
    </subcellularLocation>
    <subcellularLocation>
        <location evidence="1">Nucleus</location>
    </subcellularLocation>
</comment>
<evidence type="ECO:0000256" key="12">
    <source>
        <dbReference type="ARBA" id="ARBA00023098"/>
    </source>
</evidence>
<dbReference type="Pfam" id="PF00168">
    <property type="entry name" value="C2"/>
    <property type="match status" value="1"/>
</dbReference>
<dbReference type="GO" id="GO:0035556">
    <property type="term" value="P:intracellular signal transduction"/>
    <property type="evidence" value="ECO:0007669"/>
    <property type="project" value="InterPro"/>
</dbReference>
<evidence type="ECO:0000256" key="9">
    <source>
        <dbReference type="ARBA" id="ARBA00022824"/>
    </source>
</evidence>
<proteinExistence type="predicted"/>
<keyword evidence="12 16" id="KW-0443">Lipid metabolism</keyword>
<keyword evidence="11 16" id="KW-0442">Lipid degradation</keyword>
<evidence type="ECO:0000256" key="10">
    <source>
        <dbReference type="ARBA" id="ARBA00022837"/>
    </source>
</evidence>
<evidence type="ECO:0000256" key="13">
    <source>
        <dbReference type="ARBA" id="ARBA00023136"/>
    </source>
</evidence>
<keyword evidence="8 16" id="KW-0378">Hydrolase</keyword>
<dbReference type="EC" id="3.1.4.11" evidence="16"/>
<dbReference type="InterPro" id="IPR000008">
    <property type="entry name" value="C2_dom"/>
</dbReference>
<dbReference type="GO" id="GO:0005634">
    <property type="term" value="C:nucleus"/>
    <property type="evidence" value="ECO:0007669"/>
    <property type="project" value="UniProtKB-SubCell"/>
</dbReference>
<evidence type="ECO:0000256" key="7">
    <source>
        <dbReference type="ARBA" id="ARBA00022737"/>
    </source>
</evidence>
<protein>
    <recommendedName>
        <fullName evidence="16">Phosphoinositide phospholipase C</fullName>
        <ecNumber evidence="16">3.1.4.11</ecNumber>
    </recommendedName>
</protein>
<reference evidence="19" key="1">
    <citation type="submission" date="2025-08" db="UniProtKB">
        <authorList>
            <consortium name="Ensembl"/>
        </authorList>
    </citation>
    <scope>IDENTIFICATION</scope>
</reference>
<dbReference type="AlphaFoldDB" id="A0A673LUI4"/>
<dbReference type="PROSITE" id="PS50007">
    <property type="entry name" value="PIPLC_X_DOMAIN"/>
    <property type="match status" value="1"/>
</dbReference>
<dbReference type="InterPro" id="IPR035892">
    <property type="entry name" value="C2_domain_sf"/>
</dbReference>